<evidence type="ECO:0000256" key="1">
    <source>
        <dbReference type="ARBA" id="ARBA00022475"/>
    </source>
</evidence>
<dbReference type="Pfam" id="PF00912">
    <property type="entry name" value="Transgly"/>
    <property type="match status" value="1"/>
</dbReference>
<evidence type="ECO:0000259" key="18">
    <source>
        <dbReference type="Pfam" id="PF00905"/>
    </source>
</evidence>
<evidence type="ECO:0000256" key="16">
    <source>
        <dbReference type="SAM" id="MobiDB-lite"/>
    </source>
</evidence>
<reference evidence="20 21" key="1">
    <citation type="submission" date="2017-08" db="EMBL/GenBank/DDBJ databases">
        <title>Virgibacillus indicus sp. nov. and Virgibacillus profoundi sp. nov, two moderately halophilic bacteria isolated from marine sediment by using the Microfluidic Streak Plate.</title>
        <authorList>
            <person name="Xu B."/>
            <person name="Hu B."/>
            <person name="Wang J."/>
            <person name="Zhu Y."/>
            <person name="Huang L."/>
            <person name="Du W."/>
            <person name="Huang Y."/>
        </authorList>
    </citation>
    <scope>NUCLEOTIDE SEQUENCE [LARGE SCALE GENOMIC DNA]</scope>
    <source>
        <strain evidence="20 21">IO3-P3-H5</strain>
    </source>
</reference>
<dbReference type="Gene3D" id="3.90.1310.40">
    <property type="match status" value="1"/>
</dbReference>
<keyword evidence="7" id="KW-0378">Hydrolase</keyword>
<keyword evidence="10 17" id="KW-1133">Transmembrane helix</keyword>
<feature type="region of interest" description="Disordered" evidence="16">
    <location>
        <begin position="920"/>
        <end position="1011"/>
    </location>
</feature>
<comment type="catalytic activity">
    <reaction evidence="14">
        <text>Preferential cleavage: (Ac)2-L-Lys-D-Ala-|-D-Ala. Also transpeptidation of peptidyl-alanyl moieties that are N-acyl substituents of D-alanine.</text>
        <dbReference type="EC" id="3.4.16.4"/>
    </reaction>
</comment>
<proteinExistence type="predicted"/>
<dbReference type="InterPro" id="IPR013783">
    <property type="entry name" value="Ig-like_fold"/>
</dbReference>
<dbReference type="GO" id="GO:0008955">
    <property type="term" value="F:peptidoglycan glycosyltransferase activity"/>
    <property type="evidence" value="ECO:0007669"/>
    <property type="project" value="UniProtKB-EC"/>
</dbReference>
<evidence type="ECO:0000256" key="7">
    <source>
        <dbReference type="ARBA" id="ARBA00022801"/>
    </source>
</evidence>
<name>A0A2A2IFW9_9BACI</name>
<dbReference type="Gene3D" id="2.60.40.10">
    <property type="entry name" value="Immunoglobulins"/>
    <property type="match status" value="1"/>
</dbReference>
<dbReference type="GO" id="GO:0009252">
    <property type="term" value="P:peptidoglycan biosynthetic process"/>
    <property type="evidence" value="ECO:0007669"/>
    <property type="project" value="UniProtKB-KW"/>
</dbReference>
<evidence type="ECO:0000256" key="17">
    <source>
        <dbReference type="SAM" id="Phobius"/>
    </source>
</evidence>
<dbReference type="SUPFAM" id="SSF53955">
    <property type="entry name" value="Lysozyme-like"/>
    <property type="match status" value="1"/>
</dbReference>
<dbReference type="PANTHER" id="PTHR32282:SF32">
    <property type="entry name" value="PENICILLIN-BINDING PROTEIN 2A"/>
    <property type="match status" value="1"/>
</dbReference>
<keyword evidence="21" id="KW-1185">Reference proteome</keyword>
<dbReference type="AlphaFoldDB" id="A0A2A2IFW9"/>
<keyword evidence="9" id="KW-0573">Peptidoglycan synthesis</keyword>
<keyword evidence="12" id="KW-0511">Multifunctional enzyme</keyword>
<dbReference type="EMBL" id="NPOA01000004">
    <property type="protein sequence ID" value="PAV30134.1"/>
    <property type="molecule type" value="Genomic_DNA"/>
</dbReference>
<evidence type="ECO:0000256" key="10">
    <source>
        <dbReference type="ARBA" id="ARBA00022989"/>
    </source>
</evidence>
<feature type="compositionally biased region" description="Basic and acidic residues" evidence="16">
    <location>
        <begin position="935"/>
        <end position="960"/>
    </location>
</feature>
<evidence type="ECO:0000256" key="3">
    <source>
        <dbReference type="ARBA" id="ARBA00022670"/>
    </source>
</evidence>
<dbReference type="Gene3D" id="3.40.710.10">
    <property type="entry name" value="DD-peptidase/beta-lactamase superfamily"/>
    <property type="match status" value="1"/>
</dbReference>
<evidence type="ECO:0000256" key="11">
    <source>
        <dbReference type="ARBA" id="ARBA00023136"/>
    </source>
</evidence>
<keyword evidence="5" id="KW-0808">Transferase</keyword>
<feature type="domain" description="Penicillin-binding protein transpeptidase" evidence="18">
    <location>
        <begin position="419"/>
        <end position="652"/>
    </location>
</feature>
<feature type="transmembrane region" description="Helical" evidence="17">
    <location>
        <begin position="33"/>
        <end position="61"/>
    </location>
</feature>
<feature type="compositionally biased region" description="Acidic residues" evidence="16">
    <location>
        <begin position="925"/>
        <end position="934"/>
    </location>
</feature>
<dbReference type="InterPro" id="IPR001264">
    <property type="entry name" value="Glyco_trans_51"/>
</dbReference>
<gene>
    <name evidence="20" type="ORF">CIL05_06620</name>
</gene>
<dbReference type="InterPro" id="IPR050396">
    <property type="entry name" value="Glycosyltr_51/Transpeptidase"/>
</dbReference>
<evidence type="ECO:0000256" key="5">
    <source>
        <dbReference type="ARBA" id="ARBA00022679"/>
    </source>
</evidence>
<evidence type="ECO:0000256" key="6">
    <source>
        <dbReference type="ARBA" id="ARBA00022692"/>
    </source>
</evidence>
<organism evidence="20 21">
    <name type="scientific">Virgibacillus profundi</name>
    <dbReference type="NCBI Taxonomy" id="2024555"/>
    <lineage>
        <taxon>Bacteria</taxon>
        <taxon>Bacillati</taxon>
        <taxon>Bacillota</taxon>
        <taxon>Bacilli</taxon>
        <taxon>Bacillales</taxon>
        <taxon>Bacillaceae</taxon>
        <taxon>Virgibacillus</taxon>
    </lineage>
</organism>
<keyword evidence="2" id="KW-0121">Carboxypeptidase</keyword>
<accession>A0A2A2IFW9</accession>
<evidence type="ECO:0000256" key="12">
    <source>
        <dbReference type="ARBA" id="ARBA00023268"/>
    </source>
</evidence>
<keyword evidence="8" id="KW-0133">Cell shape</keyword>
<feature type="compositionally biased region" description="Gly residues" evidence="16">
    <location>
        <begin position="1002"/>
        <end position="1011"/>
    </location>
</feature>
<dbReference type="RefSeq" id="WP_095654736.1">
    <property type="nucleotide sequence ID" value="NZ_NPOA01000004.1"/>
</dbReference>
<dbReference type="OrthoDB" id="9766909at2"/>
<dbReference type="GO" id="GO:0008360">
    <property type="term" value="P:regulation of cell shape"/>
    <property type="evidence" value="ECO:0007669"/>
    <property type="project" value="UniProtKB-KW"/>
</dbReference>
<keyword evidence="6 17" id="KW-0812">Transmembrane</keyword>
<keyword evidence="4" id="KW-0328">Glycosyltransferase</keyword>
<sequence>MKFKQFFYKYWKKTKGIWKTGKVQRSSRITYDVFWNVILFFLVVGFIGAFFAGGMGAGYFASLVKDEPIRSYEVMAQDIYNYEETSKLYFADKIYFGDVQSEIYREETTLEEISDSLINAVIATEDEYFEKHEGIVPKAIVRAILQEALNADVKTGGSTLTQQLIKNQILTNEVSFERKAKEILLALRLERFFDKDEILAAYLNIVPYGRDASGGNIAGIQTAAQGIFGIDAKDVNLAQAAYLAGLPQSPSAYTPFANNGGLKEEEGLQPGLNRMKTVLNRMYESEYISKEEYDEALNYDLVADFIEGSASPIEKYPVLTFEVQDRAKDKILNYLAEKDGYSKEDLENNEELRNEYNALAERSLRTEGYEIHSSIDKEIYDAFQEVAKNYQHYGPDTVTKLKTEDGEVEITQSVQAASMLIENSTGRIISFFGGRERSGKDHFNYATQAERSNGSTMKALLAYPPAMEKGAVQPGTPIADVKTSWGGYTPGNFDLRFHGLLSARENLVHSYNIPALKTYSKVMNDNPNPVEQYIEKMGITSLGEKEYANRALAIGGTKHGITIEENTNAFTTFANKGKFVDGYMIEKITTNDGEVIFEQKSKPVDVFSPQTSYLTLDMMRDVISRGSGNYLNSQLKYRNVDWAGKTGTSQDTWDVHFVGTNPNVTFGSWLGYQFQDSLQCDSCELYHSHRNIKLWAAFVNAATDIRPDLMAPSNSFERPEGIVSRSYCAISGMLPSELCAQAGLVQTDLFNAKFVPTKTDDSLIRGSFVLVDGKAVVAGPNTPGEFVEGDGLAFNPEFLERMGYDRLNNISELFPLTNREKWEKIGVPGADVGNAVSDDGKAPSVPGSLNKSGSNLTWNKSESTDVVGYRIYRATKAGGNFSRVGSTTSTSYSIGDSDAVYHVKAVDYFGLESAASQEIIVGDISDPEEETPDTDTEKPETNNDNKDNDNSKEDNSKEDNNSTEDPPEDSGGNNGHDDSGNKDNGNGSENEDGKDKDDSGNENGGTDNGGN</sequence>
<evidence type="ECO:0000313" key="20">
    <source>
        <dbReference type="EMBL" id="PAV30134.1"/>
    </source>
</evidence>
<keyword evidence="3" id="KW-0645">Protease</keyword>
<dbReference type="Proteomes" id="UP000218887">
    <property type="component" value="Unassembled WGS sequence"/>
</dbReference>
<dbReference type="Gene3D" id="1.10.3810.10">
    <property type="entry name" value="Biosynthetic peptidoglycan transglycosylase-like"/>
    <property type="match status" value="1"/>
</dbReference>
<dbReference type="PANTHER" id="PTHR32282">
    <property type="entry name" value="BINDING PROTEIN TRANSPEPTIDASE, PUTATIVE-RELATED"/>
    <property type="match status" value="1"/>
</dbReference>
<dbReference type="Pfam" id="PF00905">
    <property type="entry name" value="Transpeptidase"/>
    <property type="match status" value="1"/>
</dbReference>
<evidence type="ECO:0000256" key="9">
    <source>
        <dbReference type="ARBA" id="ARBA00022984"/>
    </source>
</evidence>
<dbReference type="GO" id="GO:0008658">
    <property type="term" value="F:penicillin binding"/>
    <property type="evidence" value="ECO:0007669"/>
    <property type="project" value="InterPro"/>
</dbReference>
<evidence type="ECO:0000259" key="19">
    <source>
        <dbReference type="Pfam" id="PF00912"/>
    </source>
</evidence>
<feature type="domain" description="Glycosyl transferase family 51" evidence="19">
    <location>
        <begin position="99"/>
        <end position="282"/>
    </location>
</feature>
<comment type="catalytic activity">
    <reaction evidence="15">
        <text>[GlcNAc-(1-&gt;4)-Mur2Ac(oyl-L-Ala-gamma-D-Glu-L-Lys-D-Ala-D-Ala)](n)-di-trans,octa-cis-undecaprenyl diphosphate + beta-D-GlcNAc-(1-&gt;4)-Mur2Ac(oyl-L-Ala-gamma-D-Glu-L-Lys-D-Ala-D-Ala)-di-trans,octa-cis-undecaprenyl diphosphate = [GlcNAc-(1-&gt;4)-Mur2Ac(oyl-L-Ala-gamma-D-Glu-L-Lys-D-Ala-D-Ala)](n+1)-di-trans,octa-cis-undecaprenyl diphosphate + di-trans,octa-cis-undecaprenyl diphosphate + H(+)</text>
        <dbReference type="Rhea" id="RHEA:23708"/>
        <dbReference type="Rhea" id="RHEA-COMP:9602"/>
        <dbReference type="Rhea" id="RHEA-COMP:9603"/>
        <dbReference type="ChEBI" id="CHEBI:15378"/>
        <dbReference type="ChEBI" id="CHEBI:58405"/>
        <dbReference type="ChEBI" id="CHEBI:60033"/>
        <dbReference type="ChEBI" id="CHEBI:78435"/>
        <dbReference type="EC" id="2.4.99.28"/>
    </reaction>
</comment>
<evidence type="ECO:0000256" key="4">
    <source>
        <dbReference type="ARBA" id="ARBA00022676"/>
    </source>
</evidence>
<evidence type="ECO:0000256" key="2">
    <source>
        <dbReference type="ARBA" id="ARBA00022645"/>
    </source>
</evidence>
<dbReference type="SUPFAM" id="SSF56601">
    <property type="entry name" value="beta-lactamase/transpeptidase-like"/>
    <property type="match status" value="1"/>
</dbReference>
<dbReference type="InterPro" id="IPR023346">
    <property type="entry name" value="Lysozyme-like_dom_sf"/>
</dbReference>
<dbReference type="GO" id="GO:0071555">
    <property type="term" value="P:cell wall organization"/>
    <property type="evidence" value="ECO:0007669"/>
    <property type="project" value="UniProtKB-KW"/>
</dbReference>
<keyword evidence="1" id="KW-1003">Cell membrane</keyword>
<keyword evidence="13" id="KW-0961">Cell wall biogenesis/degradation</keyword>
<keyword evidence="11 17" id="KW-0472">Membrane</keyword>
<dbReference type="GO" id="GO:0006508">
    <property type="term" value="P:proteolysis"/>
    <property type="evidence" value="ECO:0007669"/>
    <property type="project" value="UniProtKB-KW"/>
</dbReference>
<evidence type="ECO:0000256" key="13">
    <source>
        <dbReference type="ARBA" id="ARBA00023316"/>
    </source>
</evidence>
<dbReference type="InterPro" id="IPR001460">
    <property type="entry name" value="PCN-bd_Tpept"/>
</dbReference>
<dbReference type="InterPro" id="IPR012338">
    <property type="entry name" value="Beta-lactam/transpept-like"/>
</dbReference>
<evidence type="ECO:0000313" key="21">
    <source>
        <dbReference type="Proteomes" id="UP000218887"/>
    </source>
</evidence>
<evidence type="ECO:0000256" key="15">
    <source>
        <dbReference type="ARBA" id="ARBA00049902"/>
    </source>
</evidence>
<evidence type="ECO:0000256" key="14">
    <source>
        <dbReference type="ARBA" id="ARBA00034000"/>
    </source>
</evidence>
<dbReference type="GO" id="GO:0030288">
    <property type="term" value="C:outer membrane-bounded periplasmic space"/>
    <property type="evidence" value="ECO:0007669"/>
    <property type="project" value="TreeGrafter"/>
</dbReference>
<evidence type="ECO:0000256" key="8">
    <source>
        <dbReference type="ARBA" id="ARBA00022960"/>
    </source>
</evidence>
<dbReference type="GO" id="GO:0009002">
    <property type="term" value="F:serine-type D-Ala-D-Ala carboxypeptidase activity"/>
    <property type="evidence" value="ECO:0007669"/>
    <property type="project" value="UniProtKB-EC"/>
</dbReference>
<dbReference type="InterPro" id="IPR036950">
    <property type="entry name" value="PBP_transglycosylase"/>
</dbReference>
<protein>
    <submittedName>
        <fullName evidence="20">Penicillin-binding protein</fullName>
    </submittedName>
</protein>
<comment type="caution">
    <text evidence="20">The sequence shown here is derived from an EMBL/GenBank/DDBJ whole genome shotgun (WGS) entry which is preliminary data.</text>
</comment>